<dbReference type="AlphaFoldDB" id="A0A848LMF6"/>
<protein>
    <submittedName>
        <fullName evidence="2">Uncharacterized protein</fullName>
    </submittedName>
</protein>
<dbReference type="RefSeq" id="WP_169348114.1">
    <property type="nucleotide sequence ID" value="NZ_JABBJJ010000157.1"/>
</dbReference>
<keyword evidence="1" id="KW-0472">Membrane</keyword>
<name>A0A848LMF6_9BACT</name>
<gene>
    <name evidence="2" type="ORF">HG543_28895</name>
</gene>
<accession>A0A848LMF6</accession>
<evidence type="ECO:0000256" key="1">
    <source>
        <dbReference type="SAM" id="Phobius"/>
    </source>
</evidence>
<reference evidence="2 3" key="1">
    <citation type="submission" date="2020-04" db="EMBL/GenBank/DDBJ databases">
        <title>Draft genome of Pyxidicoccus fallax type strain.</title>
        <authorList>
            <person name="Whitworth D.E."/>
        </authorList>
    </citation>
    <scope>NUCLEOTIDE SEQUENCE [LARGE SCALE GENOMIC DNA]</scope>
    <source>
        <strain evidence="2 3">DSM 14698</strain>
    </source>
</reference>
<feature type="transmembrane region" description="Helical" evidence="1">
    <location>
        <begin position="20"/>
        <end position="39"/>
    </location>
</feature>
<organism evidence="2 3">
    <name type="scientific">Pyxidicoccus fallax</name>
    <dbReference type="NCBI Taxonomy" id="394095"/>
    <lineage>
        <taxon>Bacteria</taxon>
        <taxon>Pseudomonadati</taxon>
        <taxon>Myxococcota</taxon>
        <taxon>Myxococcia</taxon>
        <taxon>Myxococcales</taxon>
        <taxon>Cystobacterineae</taxon>
        <taxon>Myxococcaceae</taxon>
        <taxon>Pyxidicoccus</taxon>
    </lineage>
</organism>
<dbReference type="Proteomes" id="UP000518300">
    <property type="component" value="Unassembled WGS sequence"/>
</dbReference>
<dbReference type="EMBL" id="JABBJJ010000157">
    <property type="protein sequence ID" value="NMO18852.1"/>
    <property type="molecule type" value="Genomic_DNA"/>
</dbReference>
<keyword evidence="3" id="KW-1185">Reference proteome</keyword>
<keyword evidence="1" id="KW-0812">Transmembrane</keyword>
<evidence type="ECO:0000313" key="2">
    <source>
        <dbReference type="EMBL" id="NMO18852.1"/>
    </source>
</evidence>
<sequence length="166" mass="18488">MIFLVVPAVLSRAPGRGYRGAMLYVLGGGLLALAAFLGFRFVRRGLPPSPNACAKCGKTRVKLAEEDDDYWLEEGQRREEHLGTGDFDVWWCAPCEDVIVVRNARFQPTVATCEKCRGVMTPEILETVRAASFQHGGELKVQLSCGHCGFSERFMRYTPRFSRPAS</sequence>
<keyword evidence="1" id="KW-1133">Transmembrane helix</keyword>
<proteinExistence type="predicted"/>
<evidence type="ECO:0000313" key="3">
    <source>
        <dbReference type="Proteomes" id="UP000518300"/>
    </source>
</evidence>
<comment type="caution">
    <text evidence="2">The sequence shown here is derived from an EMBL/GenBank/DDBJ whole genome shotgun (WGS) entry which is preliminary data.</text>
</comment>